<gene>
    <name evidence="20" type="ORF">AUJ59_04105</name>
</gene>
<dbReference type="Gene3D" id="3.40.710.10">
    <property type="entry name" value="DD-peptidase/beta-lactamase superfamily"/>
    <property type="match status" value="1"/>
</dbReference>
<comment type="catalytic activity">
    <reaction evidence="15">
        <text>Preferential cleavage: (Ac)2-L-Lys-D-Ala-|-D-Ala. Also transpeptidation of peptidyl-alanyl moieties that are N-acyl substituents of D-alanine.</text>
        <dbReference type="EC" id="3.4.16.4"/>
    </reaction>
</comment>
<dbReference type="SUPFAM" id="SSF56601">
    <property type="entry name" value="beta-lactamase/transpeptidase-like"/>
    <property type="match status" value="1"/>
</dbReference>
<dbReference type="NCBIfam" id="TIGR02074">
    <property type="entry name" value="PBP_1a_fam"/>
    <property type="match status" value="1"/>
</dbReference>
<evidence type="ECO:0000256" key="1">
    <source>
        <dbReference type="ARBA" id="ARBA00004236"/>
    </source>
</evidence>
<keyword evidence="10" id="KW-0133">Cell shape</keyword>
<dbReference type="GO" id="GO:0005886">
    <property type="term" value="C:plasma membrane"/>
    <property type="evidence" value="ECO:0007669"/>
    <property type="project" value="UniProtKB-SubCell"/>
</dbReference>
<dbReference type="Pfam" id="PF00905">
    <property type="entry name" value="Transpeptidase"/>
    <property type="match status" value="1"/>
</dbReference>
<protein>
    <submittedName>
        <fullName evidence="20">Uncharacterized protein</fullName>
    </submittedName>
</protein>
<evidence type="ECO:0000256" key="2">
    <source>
        <dbReference type="ARBA" id="ARBA00007090"/>
    </source>
</evidence>
<keyword evidence="17" id="KW-1133">Transmembrane helix</keyword>
<evidence type="ECO:0000256" key="3">
    <source>
        <dbReference type="ARBA" id="ARBA00007739"/>
    </source>
</evidence>
<evidence type="ECO:0000256" key="9">
    <source>
        <dbReference type="ARBA" id="ARBA00022801"/>
    </source>
</evidence>
<dbReference type="GO" id="GO:0008955">
    <property type="term" value="F:peptidoglycan glycosyltransferase activity"/>
    <property type="evidence" value="ECO:0007669"/>
    <property type="project" value="UniProtKB-EC"/>
</dbReference>
<dbReference type="EMBL" id="MNUI01000075">
    <property type="protein sequence ID" value="OIN88333.1"/>
    <property type="molecule type" value="Genomic_DNA"/>
</dbReference>
<dbReference type="InterPro" id="IPR012338">
    <property type="entry name" value="Beta-lactam/transpept-like"/>
</dbReference>
<comment type="similarity">
    <text evidence="3">In the N-terminal section; belongs to the glycosyltransferase 51 family.</text>
</comment>
<comment type="similarity">
    <text evidence="2">In the C-terminal section; belongs to the transpeptidase family.</text>
</comment>
<dbReference type="FunFam" id="1.10.3810.10:FF:000001">
    <property type="entry name" value="Penicillin-binding protein 1A"/>
    <property type="match status" value="1"/>
</dbReference>
<evidence type="ECO:0000256" key="12">
    <source>
        <dbReference type="ARBA" id="ARBA00023136"/>
    </source>
</evidence>
<evidence type="ECO:0000256" key="15">
    <source>
        <dbReference type="ARBA" id="ARBA00034000"/>
    </source>
</evidence>
<comment type="subcellular location">
    <subcellularLocation>
        <location evidence="1">Cell membrane</location>
    </subcellularLocation>
</comment>
<accession>A0A1J4RQV3</accession>
<evidence type="ECO:0000256" key="6">
    <source>
        <dbReference type="ARBA" id="ARBA00022670"/>
    </source>
</evidence>
<keyword evidence="6" id="KW-0645">Protease</keyword>
<dbReference type="GO" id="GO:0006508">
    <property type="term" value="P:proteolysis"/>
    <property type="evidence" value="ECO:0007669"/>
    <property type="project" value="UniProtKB-KW"/>
</dbReference>
<keyword evidence="17" id="KW-0812">Transmembrane</keyword>
<dbReference type="PANTHER" id="PTHR32282:SF11">
    <property type="entry name" value="PENICILLIN-BINDING PROTEIN 1B"/>
    <property type="match status" value="1"/>
</dbReference>
<keyword evidence="13" id="KW-0511">Multifunctional enzyme</keyword>
<name>A0A1J4RQV3_9BACT</name>
<organism evidence="20 21">
    <name type="scientific">Candidatus Beckwithbacteria bacterium CG1_02_47_37</name>
    <dbReference type="NCBI Taxonomy" id="1805034"/>
    <lineage>
        <taxon>Bacteria</taxon>
        <taxon>Candidatus Beckwithiibacteriota</taxon>
    </lineage>
</organism>
<keyword evidence="5" id="KW-0121">Carboxypeptidase</keyword>
<dbReference type="GO" id="GO:0071555">
    <property type="term" value="P:cell wall organization"/>
    <property type="evidence" value="ECO:0007669"/>
    <property type="project" value="UniProtKB-KW"/>
</dbReference>
<keyword evidence="8" id="KW-0808">Transferase</keyword>
<evidence type="ECO:0000259" key="19">
    <source>
        <dbReference type="Pfam" id="PF00912"/>
    </source>
</evidence>
<dbReference type="STRING" id="1805034.AUJ59_04105"/>
<evidence type="ECO:0000256" key="16">
    <source>
        <dbReference type="ARBA" id="ARBA00049902"/>
    </source>
</evidence>
<dbReference type="GO" id="GO:0009252">
    <property type="term" value="P:peptidoglycan biosynthetic process"/>
    <property type="evidence" value="ECO:0007669"/>
    <property type="project" value="UniProtKB-KW"/>
</dbReference>
<evidence type="ECO:0000256" key="4">
    <source>
        <dbReference type="ARBA" id="ARBA00022475"/>
    </source>
</evidence>
<feature type="domain" description="Penicillin-binding protein transpeptidase" evidence="18">
    <location>
        <begin position="369"/>
        <end position="650"/>
    </location>
</feature>
<evidence type="ECO:0000256" key="10">
    <source>
        <dbReference type="ARBA" id="ARBA00022960"/>
    </source>
</evidence>
<dbReference type="Pfam" id="PF00912">
    <property type="entry name" value="Transgly"/>
    <property type="match status" value="1"/>
</dbReference>
<feature type="transmembrane region" description="Helical" evidence="17">
    <location>
        <begin position="57"/>
        <end position="80"/>
    </location>
</feature>
<evidence type="ECO:0000256" key="17">
    <source>
        <dbReference type="SAM" id="Phobius"/>
    </source>
</evidence>
<keyword evidence="7" id="KW-0328">Glycosyltransferase</keyword>
<evidence type="ECO:0000256" key="7">
    <source>
        <dbReference type="ARBA" id="ARBA00022676"/>
    </source>
</evidence>
<comment type="catalytic activity">
    <reaction evidence="16">
        <text>[GlcNAc-(1-&gt;4)-Mur2Ac(oyl-L-Ala-gamma-D-Glu-L-Lys-D-Ala-D-Ala)](n)-di-trans,octa-cis-undecaprenyl diphosphate + beta-D-GlcNAc-(1-&gt;4)-Mur2Ac(oyl-L-Ala-gamma-D-Glu-L-Lys-D-Ala-D-Ala)-di-trans,octa-cis-undecaprenyl diphosphate = [GlcNAc-(1-&gt;4)-Mur2Ac(oyl-L-Ala-gamma-D-Glu-L-Lys-D-Ala-D-Ala)](n+1)-di-trans,octa-cis-undecaprenyl diphosphate + di-trans,octa-cis-undecaprenyl diphosphate + H(+)</text>
        <dbReference type="Rhea" id="RHEA:23708"/>
        <dbReference type="Rhea" id="RHEA-COMP:9602"/>
        <dbReference type="Rhea" id="RHEA-COMP:9603"/>
        <dbReference type="ChEBI" id="CHEBI:15378"/>
        <dbReference type="ChEBI" id="CHEBI:58405"/>
        <dbReference type="ChEBI" id="CHEBI:60033"/>
        <dbReference type="ChEBI" id="CHEBI:78435"/>
        <dbReference type="EC" id="2.4.99.28"/>
    </reaction>
</comment>
<dbReference type="InterPro" id="IPR001460">
    <property type="entry name" value="PCN-bd_Tpept"/>
</dbReference>
<dbReference type="PANTHER" id="PTHR32282">
    <property type="entry name" value="BINDING PROTEIN TRANSPEPTIDASE, PUTATIVE-RELATED"/>
    <property type="match status" value="1"/>
</dbReference>
<evidence type="ECO:0000313" key="20">
    <source>
        <dbReference type="EMBL" id="OIN88333.1"/>
    </source>
</evidence>
<dbReference type="GO" id="GO:0008360">
    <property type="term" value="P:regulation of cell shape"/>
    <property type="evidence" value="ECO:0007669"/>
    <property type="project" value="UniProtKB-KW"/>
</dbReference>
<dbReference type="GO" id="GO:0030288">
    <property type="term" value="C:outer membrane-bounded periplasmic space"/>
    <property type="evidence" value="ECO:0007669"/>
    <property type="project" value="TreeGrafter"/>
</dbReference>
<dbReference type="Gene3D" id="1.10.3810.10">
    <property type="entry name" value="Biosynthetic peptidoglycan transglycosylase-like"/>
    <property type="match status" value="1"/>
</dbReference>
<dbReference type="GO" id="GO:0008658">
    <property type="term" value="F:penicillin binding"/>
    <property type="evidence" value="ECO:0007669"/>
    <property type="project" value="InterPro"/>
</dbReference>
<evidence type="ECO:0000256" key="5">
    <source>
        <dbReference type="ARBA" id="ARBA00022645"/>
    </source>
</evidence>
<keyword evidence="11" id="KW-0573">Peptidoglycan synthesis</keyword>
<keyword evidence="9" id="KW-0378">Hydrolase</keyword>
<dbReference type="InterPro" id="IPR050396">
    <property type="entry name" value="Glycosyltr_51/Transpeptidase"/>
</dbReference>
<dbReference type="InterPro" id="IPR001264">
    <property type="entry name" value="Glyco_trans_51"/>
</dbReference>
<evidence type="ECO:0000313" key="21">
    <source>
        <dbReference type="Proteomes" id="UP000183144"/>
    </source>
</evidence>
<sequence length="733" mass="81445">MRKRYRKQHVVVYPVFWPQKILEIIGRFTYRLIFWLIAFGVKTLVQIIKLLPRPRVHLAPILITIYGLLITVIGSFYWLILKDLPFPTDLVDHRPTLSTKIYDRHGTLLFTFYKDQNRSLISLDQIPDHFKAATLAIEDSQFYQHNGVSLKGILRSVKQIVFSQDLQGGSTITQQLVKNALLTPERTIKRKFKELILSMEVEWLFNKDQILGMYFNQVSYGGTAYGAEQASQTYFGKSIKEVNLAEAALLAGLPASPTTYSPFGSNPYLAVYRQHQVLNRMVEEQLIAPQEAKLAKLEKIKLAPQYTNIKAPHFVMYVKDLLARQYGVSLVEQGGLEVTTSLDWQLQQQVQNLVSQEISQVARLNITNGAALVTNPKTGEILAMVGSRDYWDTQRDGQVNLTTALRQPGSAIKPVNYAVALQSGMTAASIIQDSPVTYDIPGSKPYSPVNYDGKWHGAVTLRQALANSYNVPAVKVLATYGVGRMIDQGKIMGITTWNQPERYGLSLTLGGAEVKMTDMAVVYGTLANQGLKVNLKPILKVTDADGKTLTGFEPSPPDPVLNPNLAYLLTDILSDPIARSAAFGTRSYLNIPGHQTAVKTGTTNDKRDNWTVGYTGEVLTVVWVGNNDNSPMSQVASGITGASPIWHKIMLLLLKDQPAQKFNPPTGGENLIAVPICTMTGQLACNGCPAKTEYFIPGTEPKIACKPEFIRQLLEQKQQQEERDKILTGESTQ</sequence>
<keyword evidence="14" id="KW-0961">Cell wall biogenesis/degradation</keyword>
<evidence type="ECO:0000259" key="18">
    <source>
        <dbReference type="Pfam" id="PF00905"/>
    </source>
</evidence>
<dbReference type="InterPro" id="IPR036950">
    <property type="entry name" value="PBP_transglycosylase"/>
</dbReference>
<evidence type="ECO:0000256" key="11">
    <source>
        <dbReference type="ARBA" id="ARBA00022984"/>
    </source>
</evidence>
<keyword evidence="4" id="KW-1003">Cell membrane</keyword>
<evidence type="ECO:0000256" key="8">
    <source>
        <dbReference type="ARBA" id="ARBA00022679"/>
    </source>
</evidence>
<dbReference type="SUPFAM" id="SSF53955">
    <property type="entry name" value="Lysozyme-like"/>
    <property type="match status" value="1"/>
</dbReference>
<dbReference type="GO" id="GO:0009002">
    <property type="term" value="F:serine-type D-Ala-D-Ala carboxypeptidase activity"/>
    <property type="evidence" value="ECO:0007669"/>
    <property type="project" value="UniProtKB-EC"/>
</dbReference>
<feature type="domain" description="Glycosyl transferase family 51" evidence="19">
    <location>
        <begin position="107"/>
        <end position="281"/>
    </location>
</feature>
<dbReference type="Proteomes" id="UP000183144">
    <property type="component" value="Unassembled WGS sequence"/>
</dbReference>
<evidence type="ECO:0000256" key="14">
    <source>
        <dbReference type="ARBA" id="ARBA00023316"/>
    </source>
</evidence>
<comment type="caution">
    <text evidence="20">The sequence shown here is derived from an EMBL/GenBank/DDBJ whole genome shotgun (WGS) entry which is preliminary data.</text>
</comment>
<evidence type="ECO:0000256" key="13">
    <source>
        <dbReference type="ARBA" id="ARBA00023268"/>
    </source>
</evidence>
<reference evidence="20 21" key="1">
    <citation type="journal article" date="2016" name="Environ. Microbiol.">
        <title>Genomic resolution of a cold subsurface aquifer community provides metabolic insights for novel microbes adapted to high CO concentrations.</title>
        <authorList>
            <person name="Probst A.J."/>
            <person name="Castelle C.J."/>
            <person name="Singh A."/>
            <person name="Brown C.T."/>
            <person name="Anantharaman K."/>
            <person name="Sharon I."/>
            <person name="Hug L.A."/>
            <person name="Burstein D."/>
            <person name="Emerson J.B."/>
            <person name="Thomas B.C."/>
            <person name="Banfield J.F."/>
        </authorList>
    </citation>
    <scope>NUCLEOTIDE SEQUENCE [LARGE SCALE GENOMIC DNA]</scope>
    <source>
        <strain evidence="20">CG1_02_47_37</strain>
    </source>
</reference>
<dbReference type="InterPro" id="IPR023346">
    <property type="entry name" value="Lysozyme-like_dom_sf"/>
</dbReference>
<proteinExistence type="inferred from homology"/>
<keyword evidence="12 17" id="KW-0472">Membrane</keyword>
<dbReference type="AlphaFoldDB" id="A0A1J4RQV3"/>